<organism evidence="10 11">
    <name type="scientific">Cytobacillus firmus</name>
    <name type="common">Bacillus firmus</name>
    <dbReference type="NCBI Taxonomy" id="1399"/>
    <lineage>
        <taxon>Bacteria</taxon>
        <taxon>Bacillati</taxon>
        <taxon>Bacillota</taxon>
        <taxon>Bacilli</taxon>
        <taxon>Bacillales</taxon>
        <taxon>Bacillaceae</taxon>
        <taxon>Cytobacillus</taxon>
    </lineage>
</organism>
<protein>
    <submittedName>
        <fullName evidence="10">Ger(X)C family spore germination protein</fullName>
    </submittedName>
</protein>
<dbReference type="AlphaFoldDB" id="A0AA46PP74"/>
<dbReference type="EMBL" id="CP107027">
    <property type="protein sequence ID" value="UYG94062.1"/>
    <property type="molecule type" value="Genomic_DNA"/>
</dbReference>
<dbReference type="NCBIfam" id="TIGR02887">
    <property type="entry name" value="spore_ger_x_C"/>
    <property type="match status" value="1"/>
</dbReference>
<evidence type="ECO:0000256" key="1">
    <source>
        <dbReference type="ARBA" id="ARBA00004635"/>
    </source>
</evidence>
<dbReference type="PANTHER" id="PTHR35789">
    <property type="entry name" value="SPORE GERMINATION PROTEIN B3"/>
    <property type="match status" value="1"/>
</dbReference>
<keyword evidence="3" id="KW-0309">Germination</keyword>
<accession>A0AA46PP74</accession>
<feature type="domain" description="Spore germination GerAC-like C-terminal" evidence="8">
    <location>
        <begin position="215"/>
        <end position="381"/>
    </location>
</feature>
<evidence type="ECO:0000256" key="4">
    <source>
        <dbReference type="ARBA" id="ARBA00022729"/>
    </source>
</evidence>
<evidence type="ECO:0000259" key="8">
    <source>
        <dbReference type="Pfam" id="PF05504"/>
    </source>
</evidence>
<evidence type="ECO:0000256" key="7">
    <source>
        <dbReference type="ARBA" id="ARBA00023288"/>
    </source>
</evidence>
<evidence type="ECO:0000256" key="6">
    <source>
        <dbReference type="ARBA" id="ARBA00023139"/>
    </source>
</evidence>
<dbReference type="InterPro" id="IPR057336">
    <property type="entry name" value="GerAC_N"/>
</dbReference>
<dbReference type="PANTHER" id="PTHR35789:SF1">
    <property type="entry name" value="SPORE GERMINATION PROTEIN B3"/>
    <property type="match status" value="1"/>
</dbReference>
<dbReference type="InterPro" id="IPR046953">
    <property type="entry name" value="Spore_GerAC-like_C"/>
</dbReference>
<dbReference type="Gene3D" id="3.30.300.210">
    <property type="entry name" value="Nutrient germinant receptor protein C, domain 3"/>
    <property type="match status" value="1"/>
</dbReference>
<dbReference type="Pfam" id="PF05504">
    <property type="entry name" value="Spore_GerAC"/>
    <property type="match status" value="1"/>
</dbReference>
<comment type="similarity">
    <text evidence="2">Belongs to the GerABKC lipoprotein family.</text>
</comment>
<name>A0AA46PP74_CYTFI</name>
<keyword evidence="7" id="KW-0449">Lipoprotein</keyword>
<reference evidence="10" key="1">
    <citation type="submission" date="2022-10" db="EMBL/GenBank/DDBJ databases">
        <title>Mechanism of multi-heavy metal repair in Cytobacillus Firmus M7.</title>
        <authorList>
            <person name="Li X."/>
            <person name="Yu C."/>
        </authorList>
    </citation>
    <scope>NUCLEOTIDE SEQUENCE</scope>
    <source>
        <strain evidence="10">M7</strain>
    </source>
</reference>
<dbReference type="Pfam" id="PF25198">
    <property type="entry name" value="Spore_GerAC_N"/>
    <property type="match status" value="1"/>
</dbReference>
<evidence type="ECO:0000313" key="10">
    <source>
        <dbReference type="EMBL" id="UYG94062.1"/>
    </source>
</evidence>
<dbReference type="GO" id="GO:0009847">
    <property type="term" value="P:spore germination"/>
    <property type="evidence" value="ECO:0007669"/>
    <property type="project" value="InterPro"/>
</dbReference>
<sequence>MRRIKKSILMCCCISILFMGGCWDRVDIEDIGLAVGVGVDYQEHSTKRITPEFTIQSVVPKVLAGENGGGGSQAEPFQNLTIEESSLFEAGREASTATSRSPNYAHLKVLVISKEAAQSINLLQLLNFFFRDHEIRRTVHVLISEEKASEILSIKGTKDPVPALKLLSITENMKTKTAKMPPKLSLGDFSEKMSASSSFLVQKVQKFNGGVQIIGAAVIKGITQKMIGELNEDETLGINCITGEAKAGAVTGVDKETGKIITYEIDQLKSSIRPQVNGGDISYTVNINTEGRLSEDWIPNSDAFNEKFIRDAEKTVEKEFMRLMEAGLTKTQKELKVDVAGFGESLRINQPKAWKKVKGNWEERFPEASININVKVNIKQFQTQGRKMNKSK</sequence>
<keyword evidence="6" id="KW-0564">Palmitate</keyword>
<dbReference type="GO" id="GO:0016020">
    <property type="term" value="C:membrane"/>
    <property type="evidence" value="ECO:0007669"/>
    <property type="project" value="UniProtKB-SubCell"/>
</dbReference>
<evidence type="ECO:0000256" key="5">
    <source>
        <dbReference type="ARBA" id="ARBA00023136"/>
    </source>
</evidence>
<gene>
    <name evidence="10" type="ORF">OD459_17890</name>
</gene>
<evidence type="ECO:0000313" key="11">
    <source>
        <dbReference type="Proteomes" id="UP001163104"/>
    </source>
</evidence>
<feature type="domain" description="Spore germination protein N-terminal" evidence="9">
    <location>
        <begin position="24"/>
        <end position="201"/>
    </location>
</feature>
<comment type="subcellular location">
    <subcellularLocation>
        <location evidence="1">Membrane</location>
        <topology evidence="1">Lipid-anchor</topology>
    </subcellularLocation>
</comment>
<evidence type="ECO:0000256" key="2">
    <source>
        <dbReference type="ARBA" id="ARBA00007886"/>
    </source>
</evidence>
<dbReference type="PROSITE" id="PS51257">
    <property type="entry name" value="PROKAR_LIPOPROTEIN"/>
    <property type="match status" value="1"/>
</dbReference>
<keyword evidence="5" id="KW-0472">Membrane</keyword>
<keyword evidence="4" id="KW-0732">Signal</keyword>
<dbReference type="RefSeq" id="WP_227888674.1">
    <property type="nucleotide sequence ID" value="NZ_CP107027.1"/>
</dbReference>
<proteinExistence type="inferred from homology"/>
<dbReference type="InterPro" id="IPR008844">
    <property type="entry name" value="Spore_GerAC-like"/>
</dbReference>
<dbReference type="InterPro" id="IPR038501">
    <property type="entry name" value="Spore_GerAC_C_sf"/>
</dbReference>
<evidence type="ECO:0000259" key="9">
    <source>
        <dbReference type="Pfam" id="PF25198"/>
    </source>
</evidence>
<evidence type="ECO:0000256" key="3">
    <source>
        <dbReference type="ARBA" id="ARBA00022544"/>
    </source>
</evidence>
<dbReference type="Proteomes" id="UP001163104">
    <property type="component" value="Chromosome"/>
</dbReference>